<dbReference type="PANTHER" id="PTHR31694">
    <property type="entry name" value="DESICCATION-LIKE PROTEIN"/>
    <property type="match status" value="1"/>
</dbReference>
<evidence type="ECO:0000313" key="4">
    <source>
        <dbReference type="EMBL" id="CAH7688359.1"/>
    </source>
</evidence>
<protein>
    <submittedName>
        <fullName evidence="4">Ferritin-like domain-domain-containing protein</fullName>
    </submittedName>
</protein>
<keyword evidence="5" id="KW-1185">Reference proteome</keyword>
<reference evidence="4" key="2">
    <citation type="submission" date="2022-06" db="EMBL/GenBank/DDBJ databases">
        <authorList>
            <consortium name="SYNGENTA / RWTH Aachen University"/>
        </authorList>
    </citation>
    <scope>NUCLEOTIDE SEQUENCE</scope>
</reference>
<dbReference type="AlphaFoldDB" id="A0A0S1MJH7"/>
<dbReference type="Gene3D" id="1.20.1260.10">
    <property type="match status" value="1"/>
</dbReference>
<proteinExistence type="evidence at transcript level"/>
<gene>
    <name evidence="4" type="ORF">PPACK8108_LOCUS23315</name>
</gene>
<dbReference type="Pfam" id="PF13668">
    <property type="entry name" value="Ferritin_2"/>
    <property type="match status" value="1"/>
</dbReference>
<dbReference type="EMBL" id="KT246949">
    <property type="protein sequence ID" value="ALL41040.1"/>
    <property type="molecule type" value="mRNA"/>
</dbReference>
<keyword evidence="1" id="KW-1133">Transmembrane helix</keyword>
<dbReference type="InterPro" id="IPR012347">
    <property type="entry name" value="Ferritin-like"/>
</dbReference>
<sequence>MIKPYKLALLAASVALIDAAEVSGGGGLKNDSEILNFALTLEHLESAFYARGLKKYDQAAFTKAGFSTTTRQSIQKVYNDEASHVNFLTSALQAAGATPVQPCNYTFPDEDVKTFMIVSQILEGVGVSAYLGAASSIQNPNYLTAAGAILTVEARHNAYVRFVNGESPFPTPMDTPVQPRAIYSIASQFFTSCPNGSAPGFQSFPELNVTGKPVIGGNITLTSNSTGATFCAFLSGLNSTFTPYLNNTCQIPTDGKVSGGQVYIFLTNAQNITDYFVVAGPNVIELDIAGSVQPFGGVNQTIGALSSHTARNKASSGTSLSFEKSTAFLATYFLIIGGGFLYLMI</sequence>
<keyword evidence="2" id="KW-0732">Signal</keyword>
<evidence type="ECO:0000256" key="2">
    <source>
        <dbReference type="SAM" id="SignalP"/>
    </source>
</evidence>
<feature type="chain" id="PRO_5044546711" evidence="2">
    <location>
        <begin position="20"/>
        <end position="345"/>
    </location>
</feature>
<evidence type="ECO:0000313" key="3">
    <source>
        <dbReference type="EMBL" id="ALL41040.1"/>
    </source>
</evidence>
<dbReference type="CDD" id="cd00657">
    <property type="entry name" value="Ferritin_like"/>
    <property type="match status" value="1"/>
</dbReference>
<keyword evidence="1" id="KW-0812">Transmembrane</keyword>
<evidence type="ECO:0000256" key="1">
    <source>
        <dbReference type="SAM" id="Phobius"/>
    </source>
</evidence>
<reference evidence="3" key="1">
    <citation type="submission" date="2015-07" db="EMBL/GenBank/DDBJ databases">
        <title>Elucidating the P. pachyrhizi secretome and potential effectors.</title>
        <authorList>
            <person name="de Carvalho M.C.C.G."/>
            <person name="Nascimento L.C."/>
            <person name="Darben L.M."/>
            <person name="Polizel-Podanosqui A.M."/>
            <person name="Lopes-Caitar V.S."/>
            <person name="Rocha C.S."/>
            <person name="Qi M."/>
            <person name="Carazolle M."/>
            <person name="Kuwahara M.K."/>
            <person name="Pereira G.A.G."/>
            <person name="Abdelnoor R.V."/>
            <person name="Whitham S.A."/>
            <person name="Marcelino-Guimaraes F.C."/>
        </authorList>
    </citation>
    <scope>NUCLEOTIDE SEQUENCE</scope>
</reference>
<name>A0A0S1MJH7_PHAPC</name>
<feature type="transmembrane region" description="Helical" evidence="1">
    <location>
        <begin position="326"/>
        <end position="344"/>
    </location>
</feature>
<keyword evidence="1" id="KW-0472">Membrane</keyword>
<accession>A0A0S1MJH7</accession>
<feature type="signal peptide" evidence="2">
    <location>
        <begin position="1"/>
        <end position="19"/>
    </location>
</feature>
<dbReference type="SUPFAM" id="SSF47240">
    <property type="entry name" value="Ferritin-like"/>
    <property type="match status" value="1"/>
</dbReference>
<dbReference type="EMBL" id="CALTRL010005973">
    <property type="protein sequence ID" value="CAH7688359.1"/>
    <property type="molecule type" value="Genomic_DNA"/>
</dbReference>
<dbReference type="Proteomes" id="UP001153365">
    <property type="component" value="Unassembled WGS sequence"/>
</dbReference>
<organism evidence="3">
    <name type="scientific">Phakopsora pachyrhizi</name>
    <name type="common">Asian soybean rust disease fungus</name>
    <dbReference type="NCBI Taxonomy" id="170000"/>
    <lineage>
        <taxon>Eukaryota</taxon>
        <taxon>Fungi</taxon>
        <taxon>Dikarya</taxon>
        <taxon>Basidiomycota</taxon>
        <taxon>Pucciniomycotina</taxon>
        <taxon>Pucciniomycetes</taxon>
        <taxon>Pucciniales</taxon>
        <taxon>Phakopsoraceae</taxon>
        <taxon>Phakopsora</taxon>
    </lineage>
</organism>
<dbReference type="InterPro" id="IPR052965">
    <property type="entry name" value="Pigment-catalase-like"/>
</dbReference>
<evidence type="ECO:0000313" key="5">
    <source>
        <dbReference type="Proteomes" id="UP001153365"/>
    </source>
</evidence>
<dbReference type="InterPro" id="IPR009078">
    <property type="entry name" value="Ferritin-like_SF"/>
</dbReference>
<dbReference type="PANTHER" id="PTHR31694:SF26">
    <property type="entry name" value="OS05G0151100 PROTEIN"/>
    <property type="match status" value="1"/>
</dbReference>